<comment type="similarity">
    <text evidence="1">Belongs to the cyclophilin-type PPIase family.</text>
</comment>
<protein>
    <recommendedName>
        <fullName evidence="1">Peptidyl-prolyl cis-trans isomerase</fullName>
        <shortName evidence="1">PPIase</shortName>
        <ecNumber evidence="1">5.2.1.8</ecNumber>
    </recommendedName>
</protein>
<evidence type="ECO:0000256" key="1">
    <source>
        <dbReference type="RuleBase" id="RU363019"/>
    </source>
</evidence>
<dbReference type="Pfam" id="PF00160">
    <property type="entry name" value="Pro_isomerase"/>
    <property type="match status" value="1"/>
</dbReference>
<keyword evidence="4" id="KW-1185">Reference proteome</keyword>
<dbReference type="PANTHER" id="PTHR11071">
    <property type="entry name" value="PEPTIDYL-PROLYL CIS-TRANS ISOMERASE"/>
    <property type="match status" value="1"/>
</dbReference>
<feature type="chain" id="PRO_5044953907" description="Peptidyl-prolyl cis-trans isomerase" evidence="1">
    <location>
        <begin position="27"/>
        <end position="213"/>
    </location>
</feature>
<dbReference type="Proteomes" id="UP001189429">
    <property type="component" value="Unassembled WGS sequence"/>
</dbReference>
<dbReference type="EMBL" id="CAUYUJ010018185">
    <property type="protein sequence ID" value="CAK0881451.1"/>
    <property type="molecule type" value="Genomic_DNA"/>
</dbReference>
<comment type="function">
    <text evidence="1">PPIases accelerate the folding of proteins. It catalyzes the cis-trans isomerization of proline imidic peptide bonds in oligopeptides.</text>
</comment>
<proteinExistence type="inferred from homology"/>
<gene>
    <name evidence="3" type="ORF">PCOR1329_LOCUS64289</name>
</gene>
<keyword evidence="1" id="KW-0413">Isomerase</keyword>
<dbReference type="SUPFAM" id="SSF50891">
    <property type="entry name" value="Cyclophilin-like"/>
    <property type="match status" value="1"/>
</dbReference>
<comment type="catalytic activity">
    <reaction evidence="1">
        <text>[protein]-peptidylproline (omega=180) = [protein]-peptidylproline (omega=0)</text>
        <dbReference type="Rhea" id="RHEA:16237"/>
        <dbReference type="Rhea" id="RHEA-COMP:10747"/>
        <dbReference type="Rhea" id="RHEA-COMP:10748"/>
        <dbReference type="ChEBI" id="CHEBI:83833"/>
        <dbReference type="ChEBI" id="CHEBI:83834"/>
        <dbReference type="EC" id="5.2.1.8"/>
    </reaction>
</comment>
<evidence type="ECO:0000313" key="4">
    <source>
        <dbReference type="Proteomes" id="UP001189429"/>
    </source>
</evidence>
<comment type="caution">
    <text evidence="3">The sequence shown here is derived from an EMBL/GenBank/DDBJ whole genome shotgun (WGS) entry which is preliminary data.</text>
</comment>
<evidence type="ECO:0000259" key="2">
    <source>
        <dbReference type="PROSITE" id="PS50072"/>
    </source>
</evidence>
<organism evidence="3 4">
    <name type="scientific">Prorocentrum cordatum</name>
    <dbReference type="NCBI Taxonomy" id="2364126"/>
    <lineage>
        <taxon>Eukaryota</taxon>
        <taxon>Sar</taxon>
        <taxon>Alveolata</taxon>
        <taxon>Dinophyceae</taxon>
        <taxon>Prorocentrales</taxon>
        <taxon>Prorocentraceae</taxon>
        <taxon>Prorocentrum</taxon>
    </lineage>
</organism>
<accession>A0ABN9W8X3</accession>
<keyword evidence="1" id="KW-0697">Rotamase</keyword>
<keyword evidence="1" id="KW-0732">Signal</keyword>
<feature type="signal peptide" evidence="1">
    <location>
        <begin position="1"/>
        <end position="26"/>
    </location>
</feature>
<feature type="domain" description="PPIase cyclophilin-type" evidence="2">
    <location>
        <begin position="40"/>
        <end position="194"/>
    </location>
</feature>
<dbReference type="EC" id="5.2.1.8" evidence="1"/>
<dbReference type="PANTHER" id="PTHR11071:SF561">
    <property type="entry name" value="PEPTIDYL-PROLYL CIS-TRANS ISOMERASE D-RELATED"/>
    <property type="match status" value="1"/>
</dbReference>
<dbReference type="Gene3D" id="2.40.100.10">
    <property type="entry name" value="Cyclophilin-like"/>
    <property type="match status" value="1"/>
</dbReference>
<dbReference type="InterPro" id="IPR029000">
    <property type="entry name" value="Cyclophilin-like_dom_sf"/>
</dbReference>
<reference evidence="3" key="1">
    <citation type="submission" date="2023-10" db="EMBL/GenBank/DDBJ databases">
        <authorList>
            <person name="Chen Y."/>
            <person name="Shah S."/>
            <person name="Dougan E. K."/>
            <person name="Thang M."/>
            <person name="Chan C."/>
        </authorList>
    </citation>
    <scope>NUCLEOTIDE SEQUENCE [LARGE SCALE GENOMIC DNA]</scope>
</reference>
<sequence length="213" mass="22925">MVELCRLCSAWAAVAHLLVLHAAAEGQEAARGPMITSEVFFDVSIGGEMAGRIVMGLYGNKVPNTAENFRVLCTGEAGFGYQGSKFHRVMKGLMIHGGDFTKGDGTGGISIYGERFADENFKLKHRRPGLLSMANAGKDTNGSQFFITTVATPHLDGKHVVFGTVVSGMKVVRKIEELHGTPPSKPCVIVGCGQLETKPYIDATYKGRFSEEL</sequence>
<name>A0ABN9W8X3_9DINO</name>
<dbReference type="InterPro" id="IPR002130">
    <property type="entry name" value="Cyclophilin-type_PPIase_dom"/>
</dbReference>
<evidence type="ECO:0000313" key="3">
    <source>
        <dbReference type="EMBL" id="CAK0881451.1"/>
    </source>
</evidence>
<dbReference type="PRINTS" id="PR00153">
    <property type="entry name" value="CSAPPISMRASE"/>
</dbReference>
<dbReference type="PROSITE" id="PS50072">
    <property type="entry name" value="CSA_PPIASE_2"/>
    <property type="match status" value="1"/>
</dbReference>